<dbReference type="InterPro" id="IPR001531">
    <property type="entry name" value="Zn_PLipaseC"/>
</dbReference>
<dbReference type="PROSITE" id="PS51346">
    <property type="entry name" value="PROKAR_ZN_DEPEND_PLPC_2"/>
    <property type="match status" value="1"/>
</dbReference>
<evidence type="ECO:0000259" key="8">
    <source>
        <dbReference type="PROSITE" id="PS51346"/>
    </source>
</evidence>
<dbReference type="SMART" id="SM00770">
    <property type="entry name" value="Zn_dep_PLPC"/>
    <property type="match status" value="1"/>
</dbReference>
<dbReference type="RefSeq" id="WP_072972786.1">
    <property type="nucleotide sequence ID" value="NZ_FQTY01000001.1"/>
</dbReference>
<evidence type="ECO:0000313" key="9">
    <source>
        <dbReference type="EMBL" id="SHE36474.1"/>
    </source>
</evidence>
<dbReference type="SUPFAM" id="SSF48537">
    <property type="entry name" value="Phospholipase C/P1 nuclease"/>
    <property type="match status" value="1"/>
</dbReference>
<dbReference type="AlphaFoldDB" id="A0A1M4SW86"/>
<dbReference type="Pfam" id="PF00882">
    <property type="entry name" value="Zn_dep_PLPC"/>
    <property type="match status" value="1"/>
</dbReference>
<keyword evidence="5" id="KW-0378">Hydrolase</keyword>
<dbReference type="InterPro" id="IPR029002">
    <property type="entry name" value="PLPC/GPLD1"/>
</dbReference>
<dbReference type="CDD" id="cd11009">
    <property type="entry name" value="Zn_dep_PLPC"/>
    <property type="match status" value="1"/>
</dbReference>
<dbReference type="Proteomes" id="UP000184114">
    <property type="component" value="Unassembled WGS sequence"/>
</dbReference>
<accession>A0A1M4SW86</accession>
<dbReference type="InterPro" id="IPR008947">
    <property type="entry name" value="PLipase_C/P1_nuclease_dom_sf"/>
</dbReference>
<evidence type="ECO:0000256" key="1">
    <source>
        <dbReference type="ARBA" id="ARBA00012018"/>
    </source>
</evidence>
<sequence>MDIIETTYDYILKTIFGVANPIKKSIMKTHCKVHKFINFHALNILKNDKYINEYRFFHSFILDINEGAVWADQDFKSSNHFYNPYKKRGLYGRKSAMDLGINYYEEALKLWDKGEFNKSMFYLGATLHIIQDMTIPQHANIRLLDNHHQYESYVKHTYEYIKEFQVEKGTYLLDSIEDYIRFNSRVAIKIYNRFKIISDEKNRFYRITRCGLPLAERTTAGAMIMFYNDIF</sequence>
<keyword evidence="3" id="KW-0479">Metal-binding</keyword>
<keyword evidence="6" id="KW-0862">Zinc</keyword>
<dbReference type="EC" id="3.1.4.3" evidence="1"/>
<proteinExistence type="predicted"/>
<evidence type="ECO:0000256" key="6">
    <source>
        <dbReference type="ARBA" id="ARBA00022833"/>
    </source>
</evidence>
<dbReference type="EMBL" id="FQTY01000001">
    <property type="protein sequence ID" value="SHE36474.1"/>
    <property type="molecule type" value="Genomic_DNA"/>
</dbReference>
<feature type="domain" description="Zn-dependent PLC" evidence="8">
    <location>
        <begin position="21"/>
        <end position="231"/>
    </location>
</feature>
<dbReference type="Gene3D" id="1.10.575.10">
    <property type="entry name" value="P1 Nuclease"/>
    <property type="match status" value="1"/>
</dbReference>
<dbReference type="STRING" id="1123404.SAMN02745784_00529"/>
<evidence type="ECO:0000256" key="2">
    <source>
        <dbReference type="ARBA" id="ARBA00018391"/>
    </source>
</evidence>
<dbReference type="GeneID" id="90995211"/>
<keyword evidence="10" id="KW-1185">Reference proteome</keyword>
<reference evidence="10" key="1">
    <citation type="submission" date="2016-11" db="EMBL/GenBank/DDBJ databases">
        <authorList>
            <person name="Varghese N."/>
            <person name="Submissions S."/>
        </authorList>
    </citation>
    <scope>NUCLEOTIDE SEQUENCE [LARGE SCALE GENOMIC DNA]</scope>
    <source>
        <strain evidence="10">DSM 18095</strain>
    </source>
</reference>
<evidence type="ECO:0000256" key="4">
    <source>
        <dbReference type="ARBA" id="ARBA00022729"/>
    </source>
</evidence>
<name>A0A1M4SW86_9FIRM</name>
<evidence type="ECO:0000256" key="7">
    <source>
        <dbReference type="ARBA" id="ARBA00031285"/>
    </source>
</evidence>
<evidence type="ECO:0000313" key="10">
    <source>
        <dbReference type="Proteomes" id="UP000184114"/>
    </source>
</evidence>
<evidence type="ECO:0000256" key="5">
    <source>
        <dbReference type="ARBA" id="ARBA00022801"/>
    </source>
</evidence>
<evidence type="ECO:0000256" key="3">
    <source>
        <dbReference type="ARBA" id="ARBA00022723"/>
    </source>
</evidence>
<keyword evidence="4" id="KW-0732">Signal</keyword>
<dbReference type="GO" id="GO:0008270">
    <property type="term" value="F:zinc ion binding"/>
    <property type="evidence" value="ECO:0007669"/>
    <property type="project" value="InterPro"/>
</dbReference>
<gene>
    <name evidence="9" type="ORF">SAMN02745784_00529</name>
</gene>
<protein>
    <recommendedName>
        <fullName evidence="2">Phospholipase C</fullName>
        <ecNumber evidence="1">3.1.4.3</ecNumber>
    </recommendedName>
    <alternativeName>
        <fullName evidence="7">Phosphatidylcholine cholinephosphohydrolase</fullName>
    </alternativeName>
</protein>
<organism evidence="9 10">
    <name type="scientific">Tissierella praeacuta DSM 18095</name>
    <dbReference type="NCBI Taxonomy" id="1123404"/>
    <lineage>
        <taxon>Bacteria</taxon>
        <taxon>Bacillati</taxon>
        <taxon>Bacillota</taxon>
        <taxon>Tissierellia</taxon>
        <taxon>Tissierellales</taxon>
        <taxon>Tissierellaceae</taxon>
        <taxon>Tissierella</taxon>
    </lineage>
</organism>
<dbReference type="GO" id="GO:0034480">
    <property type="term" value="F:phosphatidylcholine phospholipase C activity"/>
    <property type="evidence" value="ECO:0007669"/>
    <property type="project" value="UniProtKB-EC"/>
</dbReference>